<comment type="caution">
    <text evidence="4">The sequence shown here is derived from an EMBL/GenBank/DDBJ whole genome shotgun (WGS) entry which is preliminary data.</text>
</comment>
<dbReference type="EMBL" id="JADFTT010000032">
    <property type="protein sequence ID" value="KAG5771850.1"/>
    <property type="molecule type" value="Genomic_DNA"/>
</dbReference>
<dbReference type="PROSITE" id="PS50082">
    <property type="entry name" value="WD_REPEATS_2"/>
    <property type="match status" value="1"/>
</dbReference>
<evidence type="ECO:0000256" key="2">
    <source>
        <dbReference type="ARBA" id="ARBA00022737"/>
    </source>
</evidence>
<dbReference type="SMART" id="SM00320">
    <property type="entry name" value="WD40"/>
    <property type="match status" value="2"/>
</dbReference>
<name>A0A9P7I193_9HYPO</name>
<keyword evidence="5" id="KW-1185">Reference proteome</keyword>
<evidence type="ECO:0000256" key="3">
    <source>
        <dbReference type="PROSITE-ProRule" id="PRU00221"/>
    </source>
</evidence>
<dbReference type="SUPFAM" id="SSF50978">
    <property type="entry name" value="WD40 repeat-like"/>
    <property type="match status" value="1"/>
</dbReference>
<evidence type="ECO:0000256" key="1">
    <source>
        <dbReference type="ARBA" id="ARBA00022574"/>
    </source>
</evidence>
<dbReference type="InterPro" id="IPR036322">
    <property type="entry name" value="WD40_repeat_dom_sf"/>
</dbReference>
<dbReference type="PROSITE" id="PS50294">
    <property type="entry name" value="WD_REPEATS_REGION"/>
    <property type="match status" value="1"/>
</dbReference>
<dbReference type="Gene3D" id="2.130.10.10">
    <property type="entry name" value="YVTN repeat-like/Quinoprotein amine dehydrogenase"/>
    <property type="match status" value="2"/>
</dbReference>
<dbReference type="PANTHER" id="PTHR19848:SF8">
    <property type="entry name" value="F-BOX AND WD REPEAT DOMAIN CONTAINING 7"/>
    <property type="match status" value="1"/>
</dbReference>
<dbReference type="Proteomes" id="UP000750502">
    <property type="component" value="Unassembled WGS sequence"/>
</dbReference>
<dbReference type="Pfam" id="PF00400">
    <property type="entry name" value="WD40"/>
    <property type="match status" value="1"/>
</dbReference>
<keyword evidence="1 3" id="KW-0853">WD repeat</keyword>
<sequence>MPSYSSDQLLKGWRYAVKQDFTTSQGKPFPYAEKGKQQWDGEIKKVDLEKQPHIGSVSTNGKYLALGIDHVIHILDTRSWNTIAVLRGHTNKVETLAFRSGRSDVLVSSEEQIYDDLGNTESPTIILWNIEEERSAPRLDDDQLRDASQAALSAAAEKLAEAGINLSKDELRHLEGTVGPAVSRTVSKHIAASKVTIEGRLQSAHGSQIFSPSGNWMTYLPGESPISNGDDPWDLKTVSSDDLSKGLLLKGHTDAVMWTGWSPDESVFASVSWDESIRIWDATTGEQKYKFKTEGQNWAGAFSPDSSYFAATDGLSNREKKLLQKRLFSTDACLVDKQSRDMMEDFVGTLEMRFFDGGNKLAVWTFGDWSIEVYDLKEEVKWRFARGGTEDGPNAGKWRNEQGKVTSKGGYEMLAWEDHSKGSLFLASIDFDAIRLWEVPLTA</sequence>
<evidence type="ECO:0000313" key="4">
    <source>
        <dbReference type="EMBL" id="KAG5771850.1"/>
    </source>
</evidence>
<accession>A0A9P7I193</accession>
<keyword evidence="2" id="KW-0677">Repeat</keyword>
<proteinExistence type="predicted"/>
<dbReference type="OrthoDB" id="1367865at2759"/>
<dbReference type="InterPro" id="IPR001680">
    <property type="entry name" value="WD40_rpt"/>
</dbReference>
<dbReference type="InterPro" id="IPR015943">
    <property type="entry name" value="WD40/YVTN_repeat-like_dom_sf"/>
</dbReference>
<evidence type="ECO:0000313" key="5">
    <source>
        <dbReference type="Proteomes" id="UP000750502"/>
    </source>
</evidence>
<protein>
    <submittedName>
        <fullName evidence="4">Uncharacterized protein</fullName>
    </submittedName>
</protein>
<reference evidence="4" key="1">
    <citation type="journal article" date="2020" name="bioRxiv">
        <title>Historical genomics reveals the evolutionary mechanisms behind multiple outbreaks of the host-specific coffee wilt pathogen Fusarium xylarioides.</title>
        <authorList>
            <person name="Peck D."/>
            <person name="Nowell R.W."/>
            <person name="Flood J."/>
            <person name="Ryan M.J."/>
            <person name="Barraclough T.G."/>
        </authorList>
    </citation>
    <scope>NUCLEOTIDE SEQUENCE</scope>
    <source>
        <strain evidence="4">IMI 127659i</strain>
    </source>
</reference>
<gene>
    <name evidence="4" type="ORF">H9Q72_001785</name>
</gene>
<dbReference type="AlphaFoldDB" id="A0A9P7I193"/>
<organism evidence="4 5">
    <name type="scientific">Fusarium xylarioides</name>
    <dbReference type="NCBI Taxonomy" id="221167"/>
    <lineage>
        <taxon>Eukaryota</taxon>
        <taxon>Fungi</taxon>
        <taxon>Dikarya</taxon>
        <taxon>Ascomycota</taxon>
        <taxon>Pezizomycotina</taxon>
        <taxon>Sordariomycetes</taxon>
        <taxon>Hypocreomycetidae</taxon>
        <taxon>Hypocreales</taxon>
        <taxon>Nectriaceae</taxon>
        <taxon>Fusarium</taxon>
        <taxon>Fusarium fujikuroi species complex</taxon>
    </lineage>
</organism>
<dbReference type="PANTHER" id="PTHR19848">
    <property type="entry name" value="WD40 REPEAT PROTEIN"/>
    <property type="match status" value="1"/>
</dbReference>
<reference evidence="4" key="2">
    <citation type="submission" date="2020-10" db="EMBL/GenBank/DDBJ databases">
        <authorList>
            <person name="Peck L.D."/>
            <person name="Nowell R.W."/>
            <person name="Flood J."/>
            <person name="Ryan M.J."/>
            <person name="Barraclough T.G."/>
        </authorList>
    </citation>
    <scope>NUCLEOTIDE SEQUENCE</scope>
    <source>
        <strain evidence="4">IMI 127659i</strain>
    </source>
</reference>
<feature type="repeat" description="WD" evidence="3">
    <location>
        <begin position="249"/>
        <end position="290"/>
    </location>
</feature>